<dbReference type="RefSeq" id="WP_261958246.1">
    <property type="nucleotide sequence ID" value="NZ_AP026074.1"/>
</dbReference>
<dbReference type="Pfam" id="PF12553">
    <property type="entry name" value="DUF3742"/>
    <property type="match status" value="1"/>
</dbReference>
<feature type="transmembrane region" description="Helical" evidence="1">
    <location>
        <begin position="537"/>
        <end position="559"/>
    </location>
</feature>
<evidence type="ECO:0000313" key="2">
    <source>
        <dbReference type="EMBL" id="BDM74774.1"/>
    </source>
</evidence>
<feature type="transmembrane region" description="Helical" evidence="1">
    <location>
        <begin position="608"/>
        <end position="629"/>
    </location>
</feature>
<dbReference type="InterPro" id="IPR022213">
    <property type="entry name" value="DUF3742"/>
</dbReference>
<organism evidence="2 3">
    <name type="scientific">Streptomyces nigrescens</name>
    <dbReference type="NCBI Taxonomy" id="1920"/>
    <lineage>
        <taxon>Bacteria</taxon>
        <taxon>Bacillati</taxon>
        <taxon>Actinomycetota</taxon>
        <taxon>Actinomycetes</taxon>
        <taxon>Kitasatosporales</taxon>
        <taxon>Streptomycetaceae</taxon>
        <taxon>Streptomyces</taxon>
    </lineage>
</organism>
<name>A0ABN6R8S8_STRNI</name>
<keyword evidence="2" id="KW-0614">Plasmid</keyword>
<accession>A0ABN6R8S8</accession>
<feature type="transmembrane region" description="Helical" evidence="1">
    <location>
        <begin position="635"/>
        <end position="656"/>
    </location>
</feature>
<sequence length="717" mass="79108">MTSGLPEGRSLGPSHERVAAVLCNGQTGSSYLLAARLVLTAAHVVGDNDSARAMVVRGSGAQQCEVVWRRHDAECDAALLVSRRALVRPETAARLQPVTWARLTDESPVRCQAMGFPRAQWGQGRDLDIEHIECALRPASGMVRGRYVLDVKDVSPELASGRSPWEGMSGAALFARGGLLGLVVEAPRNWRHQRLEAIKSRALLDDASFTSAVKRYTGNRPFTVDLSSVSRRPKPFRLAGVLHSTPRDLAVTLRASWAVAREQLFEVVGAARDGSDRVRELSAWLRQFGDPVADVVETHREPTDQWVTDPELGHDLKVLRLLCRLDPEGEPVWRGTAVTGEMLARACLRGFDNSGPELELYQALCEGDLLETLAGFTQLRWMAGMQDAWTEAQAAWLRMIERAPGLPNGVSEWARGEAKALLLVGLLTRHSSVARLHTFGERATPPPTGRVEWYDWMRSRDGGAETAIGWVVRTALAEYATTEFEHAEAAKRTAKEAADARLERVLQHAREGRDRDWALLEAERCSFKARLGAVTRAAAWMGMWGVVLISVSWLVWGWLKPDVAWKVSCEFGALSLAAFLGRLRGVLRLGAAYRPPVEHLGRWLRDEGFAAGVARVCLVAVLSLVAGVIAHSGFWFVACLVLALVGVVAALWVGIVQDWDEEYQKRLKEFRSKQDGTVWRDIARDAQSASPADRAKAYQRLTEQFGGLYRGSKDVAK</sequence>
<keyword evidence="1" id="KW-0812">Transmembrane</keyword>
<evidence type="ECO:0000256" key="1">
    <source>
        <dbReference type="SAM" id="Phobius"/>
    </source>
</evidence>
<dbReference type="SUPFAM" id="SSF50494">
    <property type="entry name" value="Trypsin-like serine proteases"/>
    <property type="match status" value="1"/>
</dbReference>
<gene>
    <name evidence="2" type="ORF">HEK616_82610</name>
</gene>
<reference evidence="2" key="1">
    <citation type="submission" date="2022-06" db="EMBL/GenBank/DDBJ databases">
        <title>Complete genome sequence of Streptomyces nigrescens HEK616.</title>
        <authorList>
            <person name="Asamizu S."/>
            <person name="Onaka H."/>
        </authorList>
    </citation>
    <scope>NUCLEOTIDE SEQUENCE</scope>
    <source>
        <strain evidence="2">HEK616</strain>
        <plasmid evidence="2">SNP1</plasmid>
    </source>
</reference>
<dbReference type="EMBL" id="AP026074">
    <property type="protein sequence ID" value="BDM74774.1"/>
    <property type="molecule type" value="Genomic_DNA"/>
</dbReference>
<keyword evidence="3" id="KW-1185">Reference proteome</keyword>
<proteinExistence type="predicted"/>
<protein>
    <submittedName>
        <fullName evidence="2">Uncharacterized protein</fullName>
    </submittedName>
</protein>
<dbReference type="Pfam" id="PF13365">
    <property type="entry name" value="Trypsin_2"/>
    <property type="match status" value="1"/>
</dbReference>
<geneLocation type="plasmid" evidence="2 3">
    <name>SNP1</name>
</geneLocation>
<evidence type="ECO:0000313" key="3">
    <source>
        <dbReference type="Proteomes" id="UP001059597"/>
    </source>
</evidence>
<keyword evidence="1" id="KW-0472">Membrane</keyword>
<dbReference type="Proteomes" id="UP001059597">
    <property type="component" value="Plasmid SNP1"/>
</dbReference>
<dbReference type="InterPro" id="IPR009003">
    <property type="entry name" value="Peptidase_S1_PA"/>
</dbReference>
<keyword evidence="1" id="KW-1133">Transmembrane helix</keyword>